<name>A0A975HH41_9GAMM</name>
<gene>
    <name evidence="2" type="ORF">J1N51_07625</name>
</gene>
<reference evidence="2" key="1">
    <citation type="submission" date="2021-03" db="EMBL/GenBank/DDBJ databases">
        <title>Description of Psychrosphaera ytuae sp. nov. isolated from deep sea sediment of South China Sea.</title>
        <authorList>
            <person name="Zhang J."/>
            <person name="Xu X.-D."/>
        </authorList>
    </citation>
    <scope>NUCLEOTIDE SEQUENCE</scope>
    <source>
        <strain evidence="2">MTZ26</strain>
    </source>
</reference>
<accession>A0A975HH41</accession>
<organism evidence="2 3">
    <name type="scientific">Psychrosphaera ytuae</name>
    <dbReference type="NCBI Taxonomy" id="2820710"/>
    <lineage>
        <taxon>Bacteria</taxon>
        <taxon>Pseudomonadati</taxon>
        <taxon>Pseudomonadota</taxon>
        <taxon>Gammaproteobacteria</taxon>
        <taxon>Alteromonadales</taxon>
        <taxon>Pseudoalteromonadaceae</taxon>
        <taxon>Psychrosphaera</taxon>
    </lineage>
</organism>
<protein>
    <submittedName>
        <fullName evidence="2">Uncharacterized protein</fullName>
    </submittedName>
</protein>
<dbReference type="AlphaFoldDB" id="A0A975HH41"/>
<evidence type="ECO:0000313" key="3">
    <source>
        <dbReference type="Proteomes" id="UP000682739"/>
    </source>
</evidence>
<sequence>MFKRIVLLSFFCSFGLSANAQYECPVSGIWDHSSKPAQLFFDSNKAEISVHSHANNADAVGSVVIKDIKIDKAQHNWSAKMYSAVENSYVTVQVRPKGCNQLSVYFQGEEVLKLLR</sequence>
<dbReference type="Proteomes" id="UP000682739">
    <property type="component" value="Chromosome"/>
</dbReference>
<evidence type="ECO:0000256" key="1">
    <source>
        <dbReference type="SAM" id="SignalP"/>
    </source>
</evidence>
<feature type="chain" id="PRO_5037225488" evidence="1">
    <location>
        <begin position="21"/>
        <end position="116"/>
    </location>
</feature>
<dbReference type="KEGG" id="psym:J1N51_07625"/>
<keyword evidence="1" id="KW-0732">Signal</keyword>
<dbReference type="EMBL" id="CP072110">
    <property type="protein sequence ID" value="QTH62652.1"/>
    <property type="molecule type" value="Genomic_DNA"/>
</dbReference>
<feature type="signal peptide" evidence="1">
    <location>
        <begin position="1"/>
        <end position="20"/>
    </location>
</feature>
<keyword evidence="3" id="KW-1185">Reference proteome</keyword>
<evidence type="ECO:0000313" key="2">
    <source>
        <dbReference type="EMBL" id="QTH62652.1"/>
    </source>
</evidence>
<dbReference type="RefSeq" id="WP_208829998.1">
    <property type="nucleotide sequence ID" value="NZ_CP072110.1"/>
</dbReference>
<proteinExistence type="predicted"/>